<geneLocation type="plasmid" evidence="2 3">
    <name>unnamed1</name>
</geneLocation>
<keyword evidence="2" id="KW-0614">Plasmid</keyword>
<proteinExistence type="predicted"/>
<reference evidence="2" key="1">
    <citation type="journal article" date="2024" name="Nature">
        <title>Anoxygenic phototroph of the Chloroflexota uses a type I reaction centre.</title>
        <authorList>
            <person name="Tsuji J.M."/>
            <person name="Shaw N.A."/>
            <person name="Nagashima S."/>
            <person name="Venkiteswaran J.J."/>
            <person name="Schiff S.L."/>
            <person name="Watanabe T."/>
            <person name="Fukui M."/>
            <person name="Hanada S."/>
            <person name="Tank M."/>
            <person name="Neufeld J.D."/>
        </authorList>
    </citation>
    <scope>NUCLEOTIDE SEQUENCE</scope>
    <source>
        <strain evidence="2">L227-S17</strain>
    </source>
</reference>
<dbReference type="EMBL" id="CP128401">
    <property type="protein sequence ID" value="WJW70236.1"/>
    <property type="molecule type" value="Genomic_DNA"/>
</dbReference>
<evidence type="ECO:0000313" key="3">
    <source>
        <dbReference type="Proteomes" id="UP001431572"/>
    </source>
</evidence>
<dbReference type="RefSeq" id="WP_341472112.1">
    <property type="nucleotide sequence ID" value="NZ_CP128401.1"/>
</dbReference>
<evidence type="ECO:0000313" key="2">
    <source>
        <dbReference type="EMBL" id="WJW70236.1"/>
    </source>
</evidence>
<name>A0ABY9BAT3_9CHLR</name>
<keyword evidence="3" id="KW-1185">Reference proteome</keyword>
<protein>
    <submittedName>
        <fullName evidence="2">Uncharacterized protein</fullName>
    </submittedName>
</protein>
<feature type="compositionally biased region" description="Basic and acidic residues" evidence="1">
    <location>
        <begin position="11"/>
        <end position="22"/>
    </location>
</feature>
<accession>A0ABY9BAT3</accession>
<dbReference type="Proteomes" id="UP001431572">
    <property type="component" value="Plasmid unnamed1"/>
</dbReference>
<gene>
    <name evidence="2" type="ORF">OZ401_004757</name>
</gene>
<feature type="region of interest" description="Disordered" evidence="1">
    <location>
        <begin position="1"/>
        <end position="31"/>
    </location>
</feature>
<sequence length="52" mass="5904">MEAVEVQEGSNCHKDSESRYRQETQMGGMPAFCKKDPAKEIASRYITCPHDI</sequence>
<organism evidence="2 3">
    <name type="scientific">Candidatus Chlorohelix allophototropha</name>
    <dbReference type="NCBI Taxonomy" id="3003348"/>
    <lineage>
        <taxon>Bacteria</taxon>
        <taxon>Bacillati</taxon>
        <taxon>Chloroflexota</taxon>
        <taxon>Chloroflexia</taxon>
        <taxon>Candidatus Chloroheliales</taxon>
        <taxon>Candidatus Chloroheliaceae</taxon>
        <taxon>Candidatus Chlorohelix</taxon>
    </lineage>
</organism>
<evidence type="ECO:0000256" key="1">
    <source>
        <dbReference type="SAM" id="MobiDB-lite"/>
    </source>
</evidence>